<dbReference type="CDD" id="cd23992">
    <property type="entry name" value="PBP_GOBP"/>
    <property type="match status" value="1"/>
</dbReference>
<dbReference type="SMART" id="SM00708">
    <property type="entry name" value="PhBP"/>
    <property type="match status" value="1"/>
</dbReference>
<dbReference type="Gene3D" id="1.10.238.20">
    <property type="entry name" value="Pheromone/general odorant binding protein domain"/>
    <property type="match status" value="1"/>
</dbReference>
<dbReference type="GO" id="GO:0005615">
    <property type="term" value="C:extracellular space"/>
    <property type="evidence" value="ECO:0007669"/>
    <property type="project" value="TreeGrafter"/>
</dbReference>
<evidence type="ECO:0000256" key="3">
    <source>
        <dbReference type="ARBA" id="ARBA00022525"/>
    </source>
</evidence>
<evidence type="ECO:0000256" key="2">
    <source>
        <dbReference type="ARBA" id="ARBA00008098"/>
    </source>
</evidence>
<evidence type="ECO:0000256" key="5">
    <source>
        <dbReference type="SAM" id="SignalP"/>
    </source>
</evidence>
<evidence type="ECO:0000256" key="4">
    <source>
        <dbReference type="ARBA" id="ARBA00022729"/>
    </source>
</evidence>
<reference evidence="6" key="1">
    <citation type="submission" date="2018-09" db="EMBL/GenBank/DDBJ databases">
        <authorList>
            <person name="Song Y.Q."/>
        </authorList>
    </citation>
    <scope>NUCLEOTIDE SEQUENCE</scope>
    <source>
        <tissue evidence="6">Antenna or genitals</tissue>
    </source>
</reference>
<keyword evidence="4 5" id="KW-0732">Signal</keyword>
<protein>
    <submittedName>
        <fullName evidence="6">Odorant binding protein</fullName>
    </submittedName>
</protein>
<name>A0A4D6Q9A9_ATHDI</name>
<dbReference type="AlphaFoldDB" id="A0A4D6Q9A9"/>
<dbReference type="GO" id="GO:0005549">
    <property type="term" value="F:odorant binding"/>
    <property type="evidence" value="ECO:0007669"/>
    <property type="project" value="InterPro"/>
</dbReference>
<dbReference type="InterPro" id="IPR036728">
    <property type="entry name" value="PBP_GOBP_sf"/>
</dbReference>
<dbReference type="SUPFAM" id="SSF47565">
    <property type="entry name" value="Insect pheromone/odorant-binding proteins"/>
    <property type="match status" value="1"/>
</dbReference>
<dbReference type="InterPro" id="IPR006170">
    <property type="entry name" value="PBP/GOBP"/>
</dbReference>
<evidence type="ECO:0000313" key="6">
    <source>
        <dbReference type="EMBL" id="QCF41934.1"/>
    </source>
</evidence>
<organism evidence="6">
    <name type="scientific">Athetis dissimilis</name>
    <name type="common">Moth</name>
    <name type="synonym">Proxenus dissimilis</name>
    <dbReference type="NCBI Taxonomy" id="1737331"/>
    <lineage>
        <taxon>Eukaryota</taxon>
        <taxon>Metazoa</taxon>
        <taxon>Ecdysozoa</taxon>
        <taxon>Arthropoda</taxon>
        <taxon>Hexapoda</taxon>
        <taxon>Insecta</taxon>
        <taxon>Pterygota</taxon>
        <taxon>Neoptera</taxon>
        <taxon>Endopterygota</taxon>
        <taxon>Lepidoptera</taxon>
        <taxon>Glossata</taxon>
        <taxon>Ditrysia</taxon>
        <taxon>Noctuoidea</taxon>
        <taxon>Noctuidae</taxon>
        <taxon>Noctuinae</taxon>
        <taxon>Athetis</taxon>
    </lineage>
</organism>
<gene>
    <name evidence="6" type="primary">OBP19</name>
</gene>
<sequence>MKSFVVLCVVVVAGIHAADVPLPAAQQERAKIIAAECTKESGVSKAVLADALKGNLAEDEGLKKFTFCFFQKAGVVDGQGVLNVDVALAKLPPGVDKANAKSVLEGCKSKTGKDTAEKVFEILKCYHKGVANHVLFAGL</sequence>
<feature type="chain" id="PRO_5020029559" evidence="5">
    <location>
        <begin position="18"/>
        <end position="139"/>
    </location>
</feature>
<feature type="signal peptide" evidence="5">
    <location>
        <begin position="1"/>
        <end position="17"/>
    </location>
</feature>
<accession>A0A4D6Q9A9</accession>
<dbReference type="PANTHER" id="PTHR11857:SF43">
    <property type="entry name" value="GEO07291P1-RELATED"/>
    <property type="match status" value="1"/>
</dbReference>
<dbReference type="EMBL" id="MH900303">
    <property type="protein sequence ID" value="QCF41934.1"/>
    <property type="molecule type" value="mRNA"/>
</dbReference>
<dbReference type="FunFam" id="1.10.238.20:FF:000001">
    <property type="entry name" value="General odorant-binding protein lush"/>
    <property type="match status" value="1"/>
</dbReference>
<proteinExistence type="evidence at transcript level"/>
<dbReference type="GO" id="GO:0007608">
    <property type="term" value="P:sensory perception of smell"/>
    <property type="evidence" value="ECO:0007669"/>
    <property type="project" value="TreeGrafter"/>
</dbReference>
<keyword evidence="3" id="KW-0964">Secreted</keyword>
<comment type="similarity">
    <text evidence="2">Belongs to the PBP/GOBP family.</text>
</comment>
<dbReference type="Pfam" id="PF01395">
    <property type="entry name" value="PBP_GOBP"/>
    <property type="match status" value="1"/>
</dbReference>
<comment type="subcellular location">
    <subcellularLocation>
        <location evidence="1">Secreted</location>
    </subcellularLocation>
</comment>
<evidence type="ECO:0000256" key="1">
    <source>
        <dbReference type="ARBA" id="ARBA00004613"/>
    </source>
</evidence>
<dbReference type="PANTHER" id="PTHR11857">
    <property type="entry name" value="ODORANT BINDING PROTEIN-RELATED"/>
    <property type="match status" value="1"/>
</dbReference>